<dbReference type="EMBL" id="BDSP01000137">
    <property type="protein sequence ID" value="GAX19700.1"/>
    <property type="molecule type" value="Genomic_DNA"/>
</dbReference>
<dbReference type="Pfam" id="PF10601">
    <property type="entry name" value="zf-LITAF-like"/>
    <property type="match status" value="1"/>
</dbReference>
<proteinExistence type="inferred from homology"/>
<keyword evidence="4" id="KW-0862">Zinc</keyword>
<keyword evidence="5 7" id="KW-0472">Membrane</keyword>
<protein>
    <recommendedName>
        <fullName evidence="8">LITAF domain-containing protein</fullName>
    </recommendedName>
</protein>
<dbReference type="OrthoDB" id="44755at2759"/>
<dbReference type="GO" id="GO:0008270">
    <property type="term" value="F:zinc ion binding"/>
    <property type="evidence" value="ECO:0007669"/>
    <property type="project" value="TreeGrafter"/>
</dbReference>
<dbReference type="InterPro" id="IPR006629">
    <property type="entry name" value="LITAF"/>
</dbReference>
<dbReference type="InterPro" id="IPR037519">
    <property type="entry name" value="LITAF_fam"/>
</dbReference>
<comment type="similarity">
    <text evidence="2">Belongs to the CDIP1/LITAF family.</text>
</comment>
<evidence type="ECO:0000256" key="2">
    <source>
        <dbReference type="ARBA" id="ARBA00005975"/>
    </source>
</evidence>
<comment type="caution">
    <text evidence="9">The sequence shown here is derived from an EMBL/GenBank/DDBJ whole genome shotgun (WGS) entry which is preliminary data.</text>
</comment>
<evidence type="ECO:0000256" key="3">
    <source>
        <dbReference type="ARBA" id="ARBA00022723"/>
    </source>
</evidence>
<sequence length="127" mass="13472">MTDKDVKATDVEANAGTLSTQNTAPPTPTKTAATPSGAATSTGKPGVYRMANLGYQPRSITCPNCQQKTRTEVSLETDSKTMIAFVALLILFWPLCWLPFVSPSCKAATHVCPLCHTQLGTTPPCSN</sequence>
<dbReference type="AlphaFoldDB" id="A0A1Z5K055"/>
<keyword evidence="7" id="KW-0812">Transmembrane</keyword>
<dbReference type="InParanoid" id="A0A1Z5K055"/>
<comment type="subcellular location">
    <subcellularLocation>
        <location evidence="1">Membrane</location>
        <topology evidence="1">Peripheral membrane protein</topology>
    </subcellularLocation>
</comment>
<evidence type="ECO:0000259" key="8">
    <source>
        <dbReference type="PROSITE" id="PS51837"/>
    </source>
</evidence>
<evidence type="ECO:0000256" key="5">
    <source>
        <dbReference type="ARBA" id="ARBA00023136"/>
    </source>
</evidence>
<dbReference type="Proteomes" id="UP000198406">
    <property type="component" value="Unassembled WGS sequence"/>
</dbReference>
<dbReference type="PANTHER" id="PTHR23292">
    <property type="entry name" value="LIPOPOLYSACCHARIDE-INDUCED TUMOR NECROSIS FACTOR-ALPHA FACTOR"/>
    <property type="match status" value="1"/>
</dbReference>
<accession>A0A1Z5K055</accession>
<evidence type="ECO:0000313" key="9">
    <source>
        <dbReference type="EMBL" id="GAX19700.1"/>
    </source>
</evidence>
<feature type="domain" description="LITAF" evidence="8">
    <location>
        <begin position="42"/>
        <end position="124"/>
    </location>
</feature>
<feature type="compositionally biased region" description="Basic and acidic residues" evidence="6">
    <location>
        <begin position="1"/>
        <end position="10"/>
    </location>
</feature>
<feature type="region of interest" description="Disordered" evidence="6">
    <location>
        <begin position="1"/>
        <end position="45"/>
    </location>
</feature>
<evidence type="ECO:0000256" key="6">
    <source>
        <dbReference type="SAM" id="MobiDB-lite"/>
    </source>
</evidence>
<feature type="transmembrane region" description="Helical" evidence="7">
    <location>
        <begin position="82"/>
        <end position="100"/>
    </location>
</feature>
<organism evidence="9 10">
    <name type="scientific">Fistulifera solaris</name>
    <name type="common">Oleaginous diatom</name>
    <dbReference type="NCBI Taxonomy" id="1519565"/>
    <lineage>
        <taxon>Eukaryota</taxon>
        <taxon>Sar</taxon>
        <taxon>Stramenopiles</taxon>
        <taxon>Ochrophyta</taxon>
        <taxon>Bacillariophyta</taxon>
        <taxon>Bacillariophyceae</taxon>
        <taxon>Bacillariophycidae</taxon>
        <taxon>Naviculales</taxon>
        <taxon>Naviculaceae</taxon>
        <taxon>Fistulifera</taxon>
    </lineage>
</organism>
<feature type="compositionally biased region" description="Low complexity" evidence="6">
    <location>
        <begin position="29"/>
        <end position="44"/>
    </location>
</feature>
<dbReference type="PANTHER" id="PTHR23292:SF6">
    <property type="entry name" value="FI16602P1-RELATED"/>
    <property type="match status" value="1"/>
</dbReference>
<keyword evidence="3" id="KW-0479">Metal-binding</keyword>
<evidence type="ECO:0000256" key="7">
    <source>
        <dbReference type="SAM" id="Phobius"/>
    </source>
</evidence>
<evidence type="ECO:0000256" key="4">
    <source>
        <dbReference type="ARBA" id="ARBA00022833"/>
    </source>
</evidence>
<dbReference type="SMART" id="SM00714">
    <property type="entry name" value="LITAF"/>
    <property type="match status" value="1"/>
</dbReference>
<gene>
    <name evidence="9" type="ORF">FisN_19Hu286</name>
</gene>
<dbReference type="PROSITE" id="PS51837">
    <property type="entry name" value="LITAF"/>
    <property type="match status" value="1"/>
</dbReference>
<evidence type="ECO:0000313" key="10">
    <source>
        <dbReference type="Proteomes" id="UP000198406"/>
    </source>
</evidence>
<name>A0A1Z5K055_FISSO</name>
<reference evidence="9 10" key="1">
    <citation type="journal article" date="2015" name="Plant Cell">
        <title>Oil accumulation by the oleaginous diatom Fistulifera solaris as revealed by the genome and transcriptome.</title>
        <authorList>
            <person name="Tanaka T."/>
            <person name="Maeda Y."/>
            <person name="Veluchamy A."/>
            <person name="Tanaka M."/>
            <person name="Abida H."/>
            <person name="Marechal E."/>
            <person name="Bowler C."/>
            <person name="Muto M."/>
            <person name="Sunaga Y."/>
            <person name="Tanaka M."/>
            <person name="Yoshino T."/>
            <person name="Taniguchi T."/>
            <person name="Fukuda Y."/>
            <person name="Nemoto M."/>
            <person name="Matsumoto M."/>
            <person name="Wong P.S."/>
            <person name="Aburatani S."/>
            <person name="Fujibuchi W."/>
        </authorList>
    </citation>
    <scope>NUCLEOTIDE SEQUENCE [LARGE SCALE GENOMIC DNA]</scope>
    <source>
        <strain evidence="9 10">JPCC DA0580</strain>
    </source>
</reference>
<evidence type="ECO:0000256" key="1">
    <source>
        <dbReference type="ARBA" id="ARBA00004170"/>
    </source>
</evidence>
<keyword evidence="7" id="KW-1133">Transmembrane helix</keyword>
<dbReference type="GO" id="GO:0016020">
    <property type="term" value="C:membrane"/>
    <property type="evidence" value="ECO:0007669"/>
    <property type="project" value="UniProtKB-SubCell"/>
</dbReference>
<keyword evidence="10" id="KW-1185">Reference proteome</keyword>